<organism evidence="10 11">
    <name type="scientific">Spizellomyces punctatus (strain DAOM BR117)</name>
    <dbReference type="NCBI Taxonomy" id="645134"/>
    <lineage>
        <taxon>Eukaryota</taxon>
        <taxon>Fungi</taxon>
        <taxon>Fungi incertae sedis</taxon>
        <taxon>Chytridiomycota</taxon>
        <taxon>Chytridiomycota incertae sedis</taxon>
        <taxon>Chytridiomycetes</taxon>
        <taxon>Spizellomycetales</taxon>
        <taxon>Spizellomycetaceae</taxon>
        <taxon>Spizellomyces</taxon>
    </lineage>
</organism>
<protein>
    <recommendedName>
        <fullName evidence="9">PH domain-containing protein</fullName>
    </recommendedName>
</protein>
<sequence length="1200" mass="131626">MSTPASSSAASPPGKAVDESVKHLHLIDAMRTNDIPTITAAVRRLADSTVTPSYGSPLHLAISLCSTPVVEHLVATFGDALKIWVNARSLPDGETPLHVAAKLGRADIVEVIFKIKGLDDTIRDADGRTAEEVAKSERIAGLVVAHKTQYAEKILSTVRQHLHNNATQAAIDVFKNDARANAYLSMGWIDINAPIDPETEHSFLHFAAKADDVQLLNWALERGADPGVKDRKGKKPVDLCPKKDSNTKEKLKTAIAQAPIMSGSLPQATSSTSGAHNPQAPTLRGTLFKWTNYAVGYKNRYFVLEHGNLSYYKSSTDYPLACRGSISTMIANVVLPDSSDKSRFDVVGKGSVRYSLKARSPADAKKWVWALMESKKYMIDRAKDASGDTSHTSVEEKEGSEEWEQESSAGEDEAPSVRLSVATDLAASGNNLNVPAEEGPLGSARSSVSGDGDRHYPASVHTTRTAQDALPTTSTQDIGTLMYLLNVQLDVQQRVVEALVDALTVHSSNLSTSTDPSAGGPVSSNTSFLQEVDVSNLPSLLQSSSKHVQDTVRKLVERCEQRQRHWARRWKKEKESRRRWEEVVQKVLGIEGLPSGQNITLRVGHPVGGSDTVSIATSGHGDVDLEEDEFLETEDGDVFYDAIETDTSAAKTDTGYIENMFGFDAIDESVGKPVLARRPTRTATSMSLVLPSGHVISRKALEKSLYGYPPTGNYRTSLPLDPSTPKPSLAVWSFLKSAIGKDLSKVTLPVFFNEPLSMLQRMCEDIEYIELLSLASCVGRGFVPAEEGGAARTAAQTLGVSFDDLCGLDEEDASLVRIMYVGAYAMSNYSSTVGRVNKPFNPLLGETYELVREDKGFRYLSEQVCHHPPISACHCESPDYTFWTEVNVKSKFWGKSLEIHPLGMCHARLPVYTKATNPEEKASVSGMEHYSWKKVTTNVNNLIVGKLWIDHYGDMAIHNYRTGEDCIITFKPKNAGGGWFGLGGGSKKKDDANGDADNGGGEIVGIVKDANGVVKWELKGRWDDKVVAHFVGSPAGKPKILTQPLPLWRRNPTPANASQNFNFTAFACSLNEANPTLTSVLPPTDSRIRPDQQAMEKGQWDLANTCKEKLEELQRNRRKNIIAEFEKTGVPSGPSSDVGIPIGEAWWVPRWFVREVEEDGGEEHWRFNGEYWKWRDRVQNGEAWPEWVLDVFGTRGGESV</sequence>
<dbReference type="InterPro" id="IPR011993">
    <property type="entry name" value="PH-like_dom_sf"/>
</dbReference>
<keyword evidence="3" id="KW-0597">Phosphoprotein</keyword>
<dbReference type="SUPFAM" id="SSF48403">
    <property type="entry name" value="Ankyrin repeat"/>
    <property type="match status" value="1"/>
</dbReference>
<dbReference type="PROSITE" id="PS50088">
    <property type="entry name" value="ANK_REPEAT"/>
    <property type="match status" value="2"/>
</dbReference>
<keyword evidence="11" id="KW-1185">Reference proteome</keyword>
<dbReference type="GO" id="GO:0034727">
    <property type="term" value="P:piecemeal microautophagy of the nucleus"/>
    <property type="evidence" value="ECO:0007669"/>
    <property type="project" value="TreeGrafter"/>
</dbReference>
<dbReference type="GeneID" id="27688325"/>
<evidence type="ECO:0000259" key="9">
    <source>
        <dbReference type="PROSITE" id="PS50003"/>
    </source>
</evidence>
<dbReference type="Proteomes" id="UP000053201">
    <property type="component" value="Unassembled WGS sequence"/>
</dbReference>
<reference evidence="10 11" key="1">
    <citation type="submission" date="2009-08" db="EMBL/GenBank/DDBJ databases">
        <title>The Genome Sequence of Spizellomyces punctatus strain DAOM BR117.</title>
        <authorList>
            <consortium name="The Broad Institute Genome Sequencing Platform"/>
            <person name="Russ C."/>
            <person name="Cuomo C."/>
            <person name="Shea T."/>
            <person name="Young S.K."/>
            <person name="Zeng Q."/>
            <person name="Koehrsen M."/>
            <person name="Haas B."/>
            <person name="Borodovsky M."/>
            <person name="Guigo R."/>
            <person name="Alvarado L."/>
            <person name="Berlin A."/>
            <person name="Bochicchio J."/>
            <person name="Borenstein D."/>
            <person name="Chapman S."/>
            <person name="Chen Z."/>
            <person name="Engels R."/>
            <person name="Freedman E."/>
            <person name="Gellesch M."/>
            <person name="Goldberg J."/>
            <person name="Griggs A."/>
            <person name="Gujja S."/>
            <person name="Heiman D."/>
            <person name="Hepburn T."/>
            <person name="Howarth C."/>
            <person name="Jen D."/>
            <person name="Larson L."/>
            <person name="Lewis B."/>
            <person name="Mehta T."/>
            <person name="Park D."/>
            <person name="Pearson M."/>
            <person name="Roberts A."/>
            <person name="Saif S."/>
            <person name="Shenoy N."/>
            <person name="Sisk P."/>
            <person name="Stolte C."/>
            <person name="Sykes S."/>
            <person name="Thomson T."/>
            <person name="Walk T."/>
            <person name="White J."/>
            <person name="Yandava C."/>
            <person name="Burger G."/>
            <person name="Gray M.W."/>
            <person name="Holland P.W.H."/>
            <person name="King N."/>
            <person name="Lang F.B.F."/>
            <person name="Roger A.J."/>
            <person name="Ruiz-Trillo I."/>
            <person name="Lander E."/>
            <person name="Nusbaum C."/>
        </authorList>
    </citation>
    <scope>NUCLEOTIDE SEQUENCE [LARGE SCALE GENOMIC DNA]</scope>
    <source>
        <strain evidence="10 11">DAOM BR117</strain>
    </source>
</reference>
<dbReference type="GO" id="GO:0005829">
    <property type="term" value="C:cytosol"/>
    <property type="evidence" value="ECO:0007669"/>
    <property type="project" value="TreeGrafter"/>
</dbReference>
<dbReference type="FunCoup" id="A0A0L0HEQ6">
    <property type="interactions" value="323"/>
</dbReference>
<keyword evidence="4" id="KW-0445">Lipid transport</keyword>
<dbReference type="eggNOG" id="KOG1737">
    <property type="taxonomic scope" value="Eukaryota"/>
</dbReference>
<dbReference type="SUPFAM" id="SSF144000">
    <property type="entry name" value="Oxysterol-binding protein-like"/>
    <property type="match status" value="1"/>
</dbReference>
<gene>
    <name evidence="10" type="ORF">SPPG_04899</name>
</gene>
<dbReference type="SMART" id="SM00233">
    <property type="entry name" value="PH"/>
    <property type="match status" value="1"/>
</dbReference>
<dbReference type="VEuPathDB" id="FungiDB:SPPG_04899"/>
<dbReference type="Gene3D" id="1.25.40.20">
    <property type="entry name" value="Ankyrin repeat-containing domain"/>
    <property type="match status" value="2"/>
</dbReference>
<evidence type="ECO:0000256" key="7">
    <source>
        <dbReference type="RuleBase" id="RU003844"/>
    </source>
</evidence>
<feature type="region of interest" description="Disordered" evidence="8">
    <location>
        <begin position="429"/>
        <end position="467"/>
    </location>
</feature>
<dbReference type="InterPro" id="IPR001849">
    <property type="entry name" value="PH_domain"/>
</dbReference>
<dbReference type="GO" id="GO:0030011">
    <property type="term" value="P:maintenance of cell polarity"/>
    <property type="evidence" value="ECO:0007669"/>
    <property type="project" value="TreeGrafter"/>
</dbReference>
<dbReference type="InterPro" id="IPR018494">
    <property type="entry name" value="Oxysterol-bd_CS"/>
</dbReference>
<dbReference type="OMA" id="LPEMKGW"/>
<evidence type="ECO:0000256" key="4">
    <source>
        <dbReference type="ARBA" id="ARBA00023055"/>
    </source>
</evidence>
<keyword evidence="2" id="KW-0813">Transport</keyword>
<comment type="similarity">
    <text evidence="1 7">Belongs to the OSBP family.</text>
</comment>
<feature type="repeat" description="ANK" evidence="6">
    <location>
        <begin position="92"/>
        <end position="114"/>
    </location>
</feature>
<dbReference type="SMART" id="SM00248">
    <property type="entry name" value="ANK"/>
    <property type="match status" value="3"/>
</dbReference>
<dbReference type="PANTHER" id="PTHR10972:SF205">
    <property type="entry name" value="OXYSTEROL-BINDING PROTEIN 1"/>
    <property type="match status" value="1"/>
</dbReference>
<dbReference type="InterPro" id="IPR002110">
    <property type="entry name" value="Ankyrin_rpt"/>
</dbReference>
<accession>A0A0L0HEQ6</accession>
<dbReference type="GO" id="GO:0005886">
    <property type="term" value="C:plasma membrane"/>
    <property type="evidence" value="ECO:0007669"/>
    <property type="project" value="TreeGrafter"/>
</dbReference>
<dbReference type="GO" id="GO:0120009">
    <property type="term" value="P:intermembrane lipid transfer"/>
    <property type="evidence" value="ECO:0007669"/>
    <property type="project" value="UniProtKB-ARBA"/>
</dbReference>
<dbReference type="SUPFAM" id="SSF50729">
    <property type="entry name" value="PH domain-like"/>
    <property type="match status" value="1"/>
</dbReference>
<dbReference type="PROSITE" id="PS50003">
    <property type="entry name" value="PH_DOMAIN"/>
    <property type="match status" value="1"/>
</dbReference>
<dbReference type="Pfam" id="PF00169">
    <property type="entry name" value="PH"/>
    <property type="match status" value="1"/>
</dbReference>
<dbReference type="InterPro" id="IPR037239">
    <property type="entry name" value="OSBP_sf"/>
</dbReference>
<dbReference type="Pfam" id="PF01237">
    <property type="entry name" value="Oxysterol_BP"/>
    <property type="match status" value="1"/>
</dbReference>
<keyword evidence="6" id="KW-0040">ANK repeat</keyword>
<dbReference type="InterPro" id="IPR000648">
    <property type="entry name" value="Oxysterol-bd"/>
</dbReference>
<dbReference type="FunFam" id="2.40.160.120:FF:000001">
    <property type="entry name" value="Oxysterol-binding protein"/>
    <property type="match status" value="1"/>
</dbReference>
<dbReference type="GO" id="GO:0097038">
    <property type="term" value="C:perinuclear endoplasmic reticulum"/>
    <property type="evidence" value="ECO:0007669"/>
    <property type="project" value="TreeGrafter"/>
</dbReference>
<feature type="repeat" description="ANK" evidence="6">
    <location>
        <begin position="199"/>
        <end position="231"/>
    </location>
</feature>
<evidence type="ECO:0000256" key="1">
    <source>
        <dbReference type="ARBA" id="ARBA00008842"/>
    </source>
</evidence>
<dbReference type="Gene3D" id="2.30.29.30">
    <property type="entry name" value="Pleckstrin-homology domain (PH domain)/Phosphotyrosine-binding domain (PTB)"/>
    <property type="match status" value="1"/>
</dbReference>
<dbReference type="Pfam" id="PF13606">
    <property type="entry name" value="Ank_3"/>
    <property type="match status" value="1"/>
</dbReference>
<evidence type="ECO:0000313" key="11">
    <source>
        <dbReference type="Proteomes" id="UP000053201"/>
    </source>
</evidence>
<evidence type="ECO:0000256" key="2">
    <source>
        <dbReference type="ARBA" id="ARBA00022448"/>
    </source>
</evidence>
<dbReference type="EMBL" id="KQ257457">
    <property type="protein sequence ID" value="KNC99506.1"/>
    <property type="molecule type" value="Genomic_DNA"/>
</dbReference>
<dbReference type="eggNOG" id="KOG0504">
    <property type="taxonomic scope" value="Eukaryota"/>
</dbReference>
<feature type="compositionally biased region" description="Acidic residues" evidence="8">
    <location>
        <begin position="398"/>
        <end position="414"/>
    </location>
</feature>
<dbReference type="InParanoid" id="A0A0L0HEQ6"/>
<evidence type="ECO:0000256" key="5">
    <source>
        <dbReference type="ARBA" id="ARBA00023121"/>
    </source>
</evidence>
<dbReference type="PANTHER" id="PTHR10972">
    <property type="entry name" value="OXYSTEROL-BINDING PROTEIN-RELATED"/>
    <property type="match status" value="1"/>
</dbReference>
<evidence type="ECO:0000256" key="8">
    <source>
        <dbReference type="SAM" id="MobiDB-lite"/>
    </source>
</evidence>
<dbReference type="STRING" id="645134.A0A0L0HEQ6"/>
<dbReference type="GO" id="GO:0006897">
    <property type="term" value="P:endocytosis"/>
    <property type="evidence" value="ECO:0007669"/>
    <property type="project" value="TreeGrafter"/>
</dbReference>
<evidence type="ECO:0000313" key="10">
    <source>
        <dbReference type="EMBL" id="KNC99506.1"/>
    </source>
</evidence>
<proteinExistence type="inferred from homology"/>
<dbReference type="InterPro" id="IPR036770">
    <property type="entry name" value="Ankyrin_rpt-contain_sf"/>
</dbReference>
<dbReference type="OrthoDB" id="1854502at2759"/>
<dbReference type="AlphaFoldDB" id="A0A0L0HEQ6"/>
<feature type="domain" description="PH" evidence="9">
    <location>
        <begin position="280"/>
        <end position="376"/>
    </location>
</feature>
<dbReference type="GO" id="GO:0032934">
    <property type="term" value="F:sterol binding"/>
    <property type="evidence" value="ECO:0007669"/>
    <property type="project" value="TreeGrafter"/>
</dbReference>
<dbReference type="PROSITE" id="PS01013">
    <property type="entry name" value="OSBP"/>
    <property type="match status" value="1"/>
</dbReference>
<evidence type="ECO:0000256" key="6">
    <source>
        <dbReference type="PROSITE-ProRule" id="PRU00023"/>
    </source>
</evidence>
<keyword evidence="5" id="KW-0446">Lipid-binding</keyword>
<name>A0A0L0HEQ6_SPIPD</name>
<dbReference type="GO" id="GO:0006887">
    <property type="term" value="P:exocytosis"/>
    <property type="evidence" value="ECO:0007669"/>
    <property type="project" value="TreeGrafter"/>
</dbReference>
<dbReference type="Gene3D" id="2.40.160.120">
    <property type="match status" value="1"/>
</dbReference>
<dbReference type="GO" id="GO:0005635">
    <property type="term" value="C:nuclear envelope"/>
    <property type="evidence" value="ECO:0007669"/>
    <property type="project" value="TreeGrafter"/>
</dbReference>
<dbReference type="PROSITE" id="PS50297">
    <property type="entry name" value="ANK_REP_REGION"/>
    <property type="match status" value="1"/>
</dbReference>
<dbReference type="RefSeq" id="XP_016607546.1">
    <property type="nucleotide sequence ID" value="XM_016753138.1"/>
</dbReference>
<feature type="region of interest" description="Disordered" evidence="8">
    <location>
        <begin position="383"/>
        <end position="416"/>
    </location>
</feature>
<evidence type="ECO:0000256" key="3">
    <source>
        <dbReference type="ARBA" id="ARBA00022553"/>
    </source>
</evidence>